<dbReference type="InterPro" id="IPR016292">
    <property type="entry name" value="Epoxide_hydrolase"/>
</dbReference>
<sequence>MASSSDSRTASNGAVRPFRVDFTPDEIASLRSRLRDARLSPTSILPEDNFRQDRGLFPTPAFLQKYRDMWTTSFDFDALQARLNAQPQYLVDIDWCTPLHFIHRPSSRPDAIPLMLIHGWPGNAFEFGHVLDRLAEPEDSSAPAFHVVAPSLPGFLWSKGPPTRKAGTGDVEGYCKILDSLMVDVLGYKSYAAQGGDWGSIHARLLGVKFARADGTGCRAVHLNFCPSPPWGAATLAALMPEWLTTSLIAWLPNEARKSLLKMKNFSENMAYYWIQQISPSQLGAAVSDSAVGLLAWLGYFYGPTLGRTPTLSEESMLSVCSLYWFTQSIATSFLPYHNNRNLLELHTASQNYLRVPFGYTDFPFEIANTSEGAARRTGDLTFYSRATRGGHFAALEEPEVFVNHLRLAFSPRGKADKASANEEQQGFVKQATVARGGLWDAERRKSSSRL</sequence>
<dbReference type="PANTHER" id="PTHR21661:SF79">
    <property type="entry name" value="EPOXIDE HYDROLASE"/>
    <property type="match status" value="1"/>
</dbReference>
<feature type="active site" description="Nucleophile" evidence="3">
    <location>
        <position position="197"/>
    </location>
</feature>
<dbReference type="PANTHER" id="PTHR21661">
    <property type="entry name" value="EPOXIDE HYDROLASE 1-RELATED"/>
    <property type="match status" value="1"/>
</dbReference>
<dbReference type="Proteomes" id="UP000245768">
    <property type="component" value="Unassembled WGS sequence"/>
</dbReference>
<dbReference type="EMBL" id="KZ819637">
    <property type="protein sequence ID" value="PWN88906.1"/>
    <property type="molecule type" value="Genomic_DNA"/>
</dbReference>
<protein>
    <submittedName>
        <fullName evidence="5">Alpha/beta-hydrolase</fullName>
    </submittedName>
</protein>
<accession>A0A316YIJ9</accession>
<evidence type="ECO:0000256" key="3">
    <source>
        <dbReference type="PIRSR" id="PIRSR001112-1"/>
    </source>
</evidence>
<evidence type="ECO:0000256" key="2">
    <source>
        <dbReference type="ARBA" id="ARBA00022801"/>
    </source>
</evidence>
<dbReference type="InterPro" id="IPR000639">
    <property type="entry name" value="Epox_hydrolase-like"/>
</dbReference>
<reference evidence="5 6" key="1">
    <citation type="journal article" date="2018" name="Mol. Biol. Evol.">
        <title>Broad Genomic Sampling Reveals a Smut Pathogenic Ancestry of the Fungal Clade Ustilaginomycotina.</title>
        <authorList>
            <person name="Kijpornyongpan T."/>
            <person name="Mondo S.J."/>
            <person name="Barry K."/>
            <person name="Sandor L."/>
            <person name="Lee J."/>
            <person name="Lipzen A."/>
            <person name="Pangilinan J."/>
            <person name="LaButti K."/>
            <person name="Hainaut M."/>
            <person name="Henrissat B."/>
            <person name="Grigoriev I.V."/>
            <person name="Spatafora J.W."/>
            <person name="Aime M.C."/>
        </authorList>
    </citation>
    <scope>NUCLEOTIDE SEQUENCE [LARGE SCALE GENOMIC DNA]</scope>
    <source>
        <strain evidence="5 6">MCA 4198</strain>
    </source>
</reference>
<name>A0A316YIJ9_9BASI</name>
<evidence type="ECO:0000259" key="4">
    <source>
        <dbReference type="Pfam" id="PF06441"/>
    </source>
</evidence>
<dbReference type="InterPro" id="IPR029058">
    <property type="entry name" value="AB_hydrolase_fold"/>
</dbReference>
<evidence type="ECO:0000256" key="1">
    <source>
        <dbReference type="ARBA" id="ARBA00010088"/>
    </source>
</evidence>
<keyword evidence="6" id="KW-1185">Reference proteome</keyword>
<gene>
    <name evidence="5" type="ORF">FA10DRAFT_286809</name>
</gene>
<dbReference type="PIRSF" id="PIRSF001112">
    <property type="entry name" value="Epoxide_hydrolase"/>
    <property type="match status" value="1"/>
</dbReference>
<comment type="similarity">
    <text evidence="1">Belongs to the peptidase S33 family.</text>
</comment>
<dbReference type="GeneID" id="37046020"/>
<organism evidence="5 6">
    <name type="scientific">Acaromyces ingoldii</name>
    <dbReference type="NCBI Taxonomy" id="215250"/>
    <lineage>
        <taxon>Eukaryota</taxon>
        <taxon>Fungi</taxon>
        <taxon>Dikarya</taxon>
        <taxon>Basidiomycota</taxon>
        <taxon>Ustilaginomycotina</taxon>
        <taxon>Exobasidiomycetes</taxon>
        <taxon>Exobasidiales</taxon>
        <taxon>Cryptobasidiaceae</taxon>
        <taxon>Acaromyces</taxon>
    </lineage>
</organism>
<feature type="active site" description="Proton donor" evidence="3">
    <location>
        <position position="337"/>
    </location>
</feature>
<keyword evidence="2 5" id="KW-0378">Hydrolase</keyword>
<dbReference type="Pfam" id="PF06441">
    <property type="entry name" value="EHN"/>
    <property type="match status" value="1"/>
</dbReference>
<dbReference type="AlphaFoldDB" id="A0A316YIJ9"/>
<feature type="active site" description="Proton acceptor" evidence="3">
    <location>
        <position position="392"/>
    </location>
</feature>
<dbReference type="OrthoDB" id="7130006at2759"/>
<proteinExistence type="inferred from homology"/>
<dbReference type="GO" id="GO:0097176">
    <property type="term" value="P:epoxide metabolic process"/>
    <property type="evidence" value="ECO:0007669"/>
    <property type="project" value="TreeGrafter"/>
</dbReference>
<dbReference type="PRINTS" id="PR00412">
    <property type="entry name" value="EPOXHYDRLASE"/>
</dbReference>
<feature type="domain" description="Epoxide hydrolase N-terminal" evidence="4">
    <location>
        <begin position="15"/>
        <end position="127"/>
    </location>
</feature>
<dbReference type="Gene3D" id="3.40.50.1820">
    <property type="entry name" value="alpha/beta hydrolase"/>
    <property type="match status" value="1"/>
</dbReference>
<dbReference type="RefSeq" id="XP_025376104.1">
    <property type="nucleotide sequence ID" value="XM_025524104.1"/>
</dbReference>
<dbReference type="GO" id="GO:0004301">
    <property type="term" value="F:epoxide hydrolase activity"/>
    <property type="evidence" value="ECO:0007669"/>
    <property type="project" value="TreeGrafter"/>
</dbReference>
<evidence type="ECO:0000313" key="5">
    <source>
        <dbReference type="EMBL" id="PWN88906.1"/>
    </source>
</evidence>
<dbReference type="InParanoid" id="A0A316YIJ9"/>
<dbReference type="SUPFAM" id="SSF53474">
    <property type="entry name" value="alpha/beta-Hydrolases"/>
    <property type="match status" value="1"/>
</dbReference>
<dbReference type="STRING" id="215250.A0A316YIJ9"/>
<evidence type="ECO:0000313" key="6">
    <source>
        <dbReference type="Proteomes" id="UP000245768"/>
    </source>
</evidence>
<dbReference type="InterPro" id="IPR010497">
    <property type="entry name" value="Epoxide_hydro_N"/>
</dbReference>